<dbReference type="Pfam" id="PF04194">
    <property type="entry name" value="PDCD2_C"/>
    <property type="match status" value="1"/>
</dbReference>
<reference evidence="3" key="1">
    <citation type="submission" date="2019-08" db="EMBL/GenBank/DDBJ databases">
        <title>Reference gene set and small RNA set construction with multiple tissues from Davidia involucrata Baill.</title>
        <authorList>
            <person name="Yang H."/>
            <person name="Zhou C."/>
            <person name="Li G."/>
            <person name="Wang J."/>
            <person name="Gao P."/>
            <person name="Wang M."/>
            <person name="Wang R."/>
            <person name="Zhao Y."/>
        </authorList>
    </citation>
    <scope>NUCLEOTIDE SEQUENCE</scope>
    <source>
        <tissue evidence="3">Mixed with DoveR01_LX</tissue>
    </source>
</reference>
<evidence type="ECO:0000259" key="2">
    <source>
        <dbReference type="Pfam" id="PF04194"/>
    </source>
</evidence>
<dbReference type="EMBL" id="GHES01002799">
    <property type="protein sequence ID" value="MPA33358.1"/>
    <property type="molecule type" value="Transcribed_RNA"/>
</dbReference>
<sequence length="374" mass="42193">MGEVILGMPGPWADDNCEASDHYTTKIGGLPDWPIPNVDVRPDLLECSACGSNLCLIAQVYAPISSKTLKIEERVIYVFGCVMPKCGSTPVSWRALRIQKSLSVDESNTSYHEAVPLTASSLLLSNTDWQKDLWTFNSRDEDDAENIDDIDLEELGRALSEAGNLASHSRRQSRNHQPEATVKPLPISQKTRVVDSNTPVVPCFYTYTQEVAYSKEVTSVCLNYSLLSIKENQSDLDDHEQGETWEEEGYEYDRALNADRTYLKFKKRMDAYPEQCFRYSYGGKPLLATTEAGDPGICSLCGESRHYEMQLMPPLLYFLREAANDCQGHYLENWNWMTLIVYTCSKSCSHSSNQEKSNSEGFVIAEEAVMVQYE</sequence>
<proteinExistence type="predicted"/>
<dbReference type="PANTHER" id="PTHR47762:SF2">
    <property type="entry name" value="OS04G0640800 PROTEIN"/>
    <property type="match status" value="1"/>
</dbReference>
<evidence type="ECO:0000313" key="3">
    <source>
        <dbReference type="EMBL" id="MPA33358.1"/>
    </source>
</evidence>
<protein>
    <submittedName>
        <fullName evidence="3">Putative programmed cell death protein 2-like</fullName>
    </submittedName>
</protein>
<evidence type="ECO:0000256" key="1">
    <source>
        <dbReference type="SAM" id="MobiDB-lite"/>
    </source>
</evidence>
<gene>
    <name evidence="3" type="ORF">Din_002799</name>
</gene>
<feature type="region of interest" description="Disordered" evidence="1">
    <location>
        <begin position="163"/>
        <end position="186"/>
    </location>
</feature>
<accession>A0A5B6YP43</accession>
<organism evidence="3">
    <name type="scientific">Davidia involucrata</name>
    <name type="common">Dove tree</name>
    <dbReference type="NCBI Taxonomy" id="16924"/>
    <lineage>
        <taxon>Eukaryota</taxon>
        <taxon>Viridiplantae</taxon>
        <taxon>Streptophyta</taxon>
        <taxon>Embryophyta</taxon>
        <taxon>Tracheophyta</taxon>
        <taxon>Spermatophyta</taxon>
        <taxon>Magnoliopsida</taxon>
        <taxon>eudicotyledons</taxon>
        <taxon>Gunneridae</taxon>
        <taxon>Pentapetalae</taxon>
        <taxon>asterids</taxon>
        <taxon>Cornales</taxon>
        <taxon>Nyssaceae</taxon>
        <taxon>Davidia</taxon>
    </lineage>
</organism>
<name>A0A5B6YP43_DAVIN</name>
<dbReference type="PANTHER" id="PTHR47762">
    <property type="entry name" value="OSJNBB0079B02.4 PROTEIN"/>
    <property type="match status" value="1"/>
</dbReference>
<feature type="domain" description="Programmed cell death protein 2 C-terminal" evidence="2">
    <location>
        <begin position="259"/>
        <end position="372"/>
    </location>
</feature>
<dbReference type="InterPro" id="IPR007320">
    <property type="entry name" value="PDCD2_C"/>
</dbReference>
<dbReference type="AlphaFoldDB" id="A0A5B6YP43"/>
<dbReference type="GO" id="GO:0005737">
    <property type="term" value="C:cytoplasm"/>
    <property type="evidence" value="ECO:0007669"/>
    <property type="project" value="InterPro"/>
</dbReference>